<dbReference type="SUPFAM" id="SSF50615">
    <property type="entry name" value="N-terminal domain of alpha and beta subunits of F1 ATP synthase"/>
    <property type="match status" value="1"/>
</dbReference>
<keyword evidence="3" id="KW-0375">Hydrogen ion transport</keyword>
<comment type="similarity">
    <text evidence="1">Belongs to the ATPase alpha/beta chains family.</text>
</comment>
<dbReference type="Proteomes" id="UP000321393">
    <property type="component" value="Unassembled WGS sequence"/>
</dbReference>
<dbReference type="AlphaFoldDB" id="A0A5A7TVW3"/>
<gene>
    <name evidence="6" type="ORF">E6C27_scaffold908G001000</name>
</gene>
<dbReference type="EMBL" id="SSTE01013279">
    <property type="protein sequence ID" value="KAA0047300.1"/>
    <property type="molecule type" value="Genomic_DNA"/>
</dbReference>
<sequence>MVEFSPKPKLTTFLEGRITNFKTSLKVDEMGRVLYVGDGIARVYGLKEIQAEEMVEFATSVTGIALNLENENVVMLEPVVDALGALIDGRGALNDYERRRVEVKDPRIIHRKSVHEPM</sequence>
<feature type="domain" description="ATPase F1/V1/A1 complex alpha/beta subunit N-terminal" evidence="5">
    <location>
        <begin position="28"/>
        <end position="74"/>
    </location>
</feature>
<dbReference type="InterPro" id="IPR023366">
    <property type="entry name" value="ATP_synth_asu-like_sf"/>
</dbReference>
<dbReference type="STRING" id="1194695.A0A5A7TVW3"/>
<dbReference type="GO" id="GO:0045259">
    <property type="term" value="C:proton-transporting ATP synthase complex"/>
    <property type="evidence" value="ECO:0007669"/>
    <property type="project" value="InterPro"/>
</dbReference>
<dbReference type="OrthoDB" id="30023at2759"/>
<name>A0A5A7TVW3_CUCMM</name>
<dbReference type="InterPro" id="IPR027417">
    <property type="entry name" value="P-loop_NTPase"/>
</dbReference>
<accession>A0A5A7TVW3</accession>
<evidence type="ECO:0000256" key="3">
    <source>
        <dbReference type="ARBA" id="ARBA00022781"/>
    </source>
</evidence>
<proteinExistence type="inferred from homology"/>
<comment type="caution">
    <text evidence="6">The sequence shown here is derived from an EMBL/GenBank/DDBJ whole genome shotgun (WGS) entry which is preliminary data.</text>
</comment>
<reference evidence="6 7" key="1">
    <citation type="submission" date="2019-08" db="EMBL/GenBank/DDBJ databases">
        <title>Draft genome sequences of two oriental melons (Cucumis melo L. var makuwa).</title>
        <authorList>
            <person name="Kwon S.-Y."/>
        </authorList>
    </citation>
    <scope>NUCLEOTIDE SEQUENCE [LARGE SCALE GENOMIC DNA]</scope>
    <source>
        <strain evidence="7">cv. SW 3</strain>
        <tissue evidence="6">Leaf</tissue>
    </source>
</reference>
<dbReference type="PANTHER" id="PTHR48082">
    <property type="entry name" value="ATP SYNTHASE SUBUNIT ALPHA, MITOCHONDRIAL"/>
    <property type="match status" value="1"/>
</dbReference>
<protein>
    <submittedName>
        <fullName evidence="6">ATPase subunit 1 (Mitochondrion)</fullName>
    </submittedName>
</protein>
<dbReference type="GO" id="GO:0005524">
    <property type="term" value="F:ATP binding"/>
    <property type="evidence" value="ECO:0007669"/>
    <property type="project" value="UniProtKB-KW"/>
</dbReference>
<evidence type="ECO:0000256" key="2">
    <source>
        <dbReference type="ARBA" id="ARBA00022448"/>
    </source>
</evidence>
<evidence type="ECO:0000313" key="7">
    <source>
        <dbReference type="Proteomes" id="UP000321393"/>
    </source>
</evidence>
<dbReference type="InterPro" id="IPR036121">
    <property type="entry name" value="ATPase_F1/V1/A1_a/bsu_N_sf"/>
</dbReference>
<evidence type="ECO:0000256" key="1">
    <source>
        <dbReference type="ARBA" id="ARBA00008936"/>
    </source>
</evidence>
<evidence type="ECO:0000259" key="5">
    <source>
        <dbReference type="Pfam" id="PF02874"/>
    </source>
</evidence>
<dbReference type="Gene3D" id="2.40.30.20">
    <property type="match status" value="1"/>
</dbReference>
<dbReference type="Pfam" id="PF02874">
    <property type="entry name" value="ATP-synt_ab_N"/>
    <property type="match status" value="1"/>
</dbReference>
<dbReference type="GO" id="GO:0046933">
    <property type="term" value="F:proton-transporting ATP synthase activity, rotational mechanism"/>
    <property type="evidence" value="ECO:0007669"/>
    <property type="project" value="InterPro"/>
</dbReference>
<dbReference type="PANTHER" id="PTHR48082:SF2">
    <property type="entry name" value="ATP SYNTHASE SUBUNIT ALPHA, MITOCHONDRIAL"/>
    <property type="match status" value="1"/>
</dbReference>
<keyword evidence="4" id="KW-0406">Ion transport</keyword>
<dbReference type="Gene3D" id="3.40.50.300">
    <property type="entry name" value="P-loop containing nucleotide triphosphate hydrolases"/>
    <property type="match status" value="1"/>
</dbReference>
<evidence type="ECO:0000313" key="6">
    <source>
        <dbReference type="EMBL" id="KAA0047300.1"/>
    </source>
</evidence>
<evidence type="ECO:0000256" key="4">
    <source>
        <dbReference type="ARBA" id="ARBA00023065"/>
    </source>
</evidence>
<dbReference type="InterPro" id="IPR005294">
    <property type="entry name" value="ATP_synth_F1_asu"/>
</dbReference>
<organism evidence="6 7">
    <name type="scientific">Cucumis melo var. makuwa</name>
    <name type="common">Oriental melon</name>
    <dbReference type="NCBI Taxonomy" id="1194695"/>
    <lineage>
        <taxon>Eukaryota</taxon>
        <taxon>Viridiplantae</taxon>
        <taxon>Streptophyta</taxon>
        <taxon>Embryophyta</taxon>
        <taxon>Tracheophyta</taxon>
        <taxon>Spermatophyta</taxon>
        <taxon>Magnoliopsida</taxon>
        <taxon>eudicotyledons</taxon>
        <taxon>Gunneridae</taxon>
        <taxon>Pentapetalae</taxon>
        <taxon>rosids</taxon>
        <taxon>fabids</taxon>
        <taxon>Cucurbitales</taxon>
        <taxon>Cucurbitaceae</taxon>
        <taxon>Benincaseae</taxon>
        <taxon>Cucumis</taxon>
    </lineage>
</organism>
<keyword evidence="2" id="KW-0813">Transport</keyword>
<dbReference type="GO" id="GO:0043531">
    <property type="term" value="F:ADP binding"/>
    <property type="evidence" value="ECO:0007669"/>
    <property type="project" value="TreeGrafter"/>
</dbReference>
<dbReference type="InterPro" id="IPR004100">
    <property type="entry name" value="ATPase_F1/V1/A1_a/bsu_N"/>
</dbReference>